<accession>A0AAV3NMI4</accession>
<keyword evidence="3" id="KW-1185">Reference proteome</keyword>
<feature type="chain" id="PRO_5043472557" description="Organ specific protein" evidence="1">
    <location>
        <begin position="23"/>
        <end position="156"/>
    </location>
</feature>
<reference evidence="2 3" key="1">
    <citation type="submission" date="2024-01" db="EMBL/GenBank/DDBJ databases">
        <title>The complete chloroplast genome sequence of Lithospermum erythrorhizon: insights into the phylogenetic relationship among Boraginaceae species and the maternal lineages of purple gromwells.</title>
        <authorList>
            <person name="Okada T."/>
            <person name="Watanabe K."/>
        </authorList>
    </citation>
    <scope>NUCLEOTIDE SEQUENCE [LARGE SCALE GENOMIC DNA]</scope>
</reference>
<dbReference type="Proteomes" id="UP001454036">
    <property type="component" value="Unassembled WGS sequence"/>
</dbReference>
<name>A0AAV3NMI4_LITER</name>
<gene>
    <name evidence="2" type="ORF">LIER_00859</name>
</gene>
<dbReference type="InterPro" id="IPR024489">
    <property type="entry name" value="Organ_specific_prot"/>
</dbReference>
<protein>
    <recommendedName>
        <fullName evidence="4">Organ specific protein</fullName>
    </recommendedName>
</protein>
<evidence type="ECO:0008006" key="4">
    <source>
        <dbReference type="Google" id="ProtNLM"/>
    </source>
</evidence>
<dbReference type="EMBL" id="BAABME010000076">
    <property type="protein sequence ID" value="GAA0139280.1"/>
    <property type="molecule type" value="Genomic_DNA"/>
</dbReference>
<organism evidence="2 3">
    <name type="scientific">Lithospermum erythrorhizon</name>
    <name type="common">Purple gromwell</name>
    <name type="synonym">Lithospermum officinale var. erythrorhizon</name>
    <dbReference type="NCBI Taxonomy" id="34254"/>
    <lineage>
        <taxon>Eukaryota</taxon>
        <taxon>Viridiplantae</taxon>
        <taxon>Streptophyta</taxon>
        <taxon>Embryophyta</taxon>
        <taxon>Tracheophyta</taxon>
        <taxon>Spermatophyta</taxon>
        <taxon>Magnoliopsida</taxon>
        <taxon>eudicotyledons</taxon>
        <taxon>Gunneridae</taxon>
        <taxon>Pentapetalae</taxon>
        <taxon>asterids</taxon>
        <taxon>lamiids</taxon>
        <taxon>Boraginales</taxon>
        <taxon>Boraginaceae</taxon>
        <taxon>Boraginoideae</taxon>
        <taxon>Lithospermeae</taxon>
        <taxon>Lithospermum</taxon>
    </lineage>
</organism>
<evidence type="ECO:0000256" key="1">
    <source>
        <dbReference type="SAM" id="SignalP"/>
    </source>
</evidence>
<proteinExistence type="predicted"/>
<comment type="caution">
    <text evidence="2">The sequence shown here is derived from an EMBL/GenBank/DDBJ whole genome shotgun (WGS) entry which is preliminary data.</text>
</comment>
<dbReference type="AlphaFoldDB" id="A0AAV3NMI4"/>
<sequence length="156" mass="17985">MKSLLHILTFLCLGLLVASTHADSIAELYWKTVLPNAKMPNAIKSLLKSDQSNVLEASSNVKDPNEQKAFHLDHGYDKKRGQFSYNSYDASKSKEQATFHLDDDAYNNIKRKFTYHHYGASKSNVQYDPGKLPFYMLYVVRLNLHLPHFPNFFFHS</sequence>
<feature type="signal peptide" evidence="1">
    <location>
        <begin position="1"/>
        <end position="22"/>
    </location>
</feature>
<evidence type="ECO:0000313" key="2">
    <source>
        <dbReference type="EMBL" id="GAA0139280.1"/>
    </source>
</evidence>
<keyword evidence="1" id="KW-0732">Signal</keyword>
<evidence type="ECO:0000313" key="3">
    <source>
        <dbReference type="Proteomes" id="UP001454036"/>
    </source>
</evidence>
<dbReference type="Pfam" id="PF10950">
    <property type="entry name" value="Organ_specific"/>
    <property type="match status" value="1"/>
</dbReference>